<dbReference type="InterPro" id="IPR038532">
    <property type="entry name" value="NDUFS4-like_sf"/>
</dbReference>
<keyword evidence="3" id="KW-0679">Respiratory chain</keyword>
<dbReference type="RefSeq" id="WP_377760777.1">
    <property type="nucleotide sequence ID" value="NZ_JBHRXY010000004.1"/>
</dbReference>
<evidence type="ECO:0000256" key="1">
    <source>
        <dbReference type="ARBA" id="ARBA00004370"/>
    </source>
</evidence>
<dbReference type="PANTHER" id="PTHR12219">
    <property type="entry name" value="NADH-UBIQUINONE OXIDOREDUCTASE"/>
    <property type="match status" value="1"/>
</dbReference>
<keyword evidence="6" id="KW-0472">Membrane</keyword>
<evidence type="ECO:0000256" key="5">
    <source>
        <dbReference type="ARBA" id="ARBA00022982"/>
    </source>
</evidence>
<dbReference type="PANTHER" id="PTHR12219:SF8">
    <property type="entry name" value="NADH DEHYDROGENASE [UBIQUINONE] IRON-SULFUR PROTEIN 4, MITOCHONDRIAL"/>
    <property type="match status" value="1"/>
</dbReference>
<keyword evidence="5" id="KW-0249">Electron transport</keyword>
<name>A0ABV7U2V7_9RHOB</name>
<keyword evidence="9" id="KW-1185">Reference proteome</keyword>
<evidence type="ECO:0000313" key="9">
    <source>
        <dbReference type="Proteomes" id="UP001595539"/>
    </source>
</evidence>
<keyword evidence="4" id="KW-0809">Transit peptide</keyword>
<dbReference type="EMBL" id="JBHRXY010000004">
    <property type="protein sequence ID" value="MFC3629285.1"/>
    <property type="molecule type" value="Genomic_DNA"/>
</dbReference>
<comment type="subcellular location">
    <subcellularLocation>
        <location evidence="1">Membrane</location>
    </subcellularLocation>
</comment>
<evidence type="ECO:0000256" key="6">
    <source>
        <dbReference type="ARBA" id="ARBA00023136"/>
    </source>
</evidence>
<protein>
    <submittedName>
        <fullName evidence="8">ETC complex I subunit</fullName>
    </submittedName>
</protein>
<accession>A0ABV7U2V7</accession>
<evidence type="ECO:0000313" key="8">
    <source>
        <dbReference type="EMBL" id="MFC3629285.1"/>
    </source>
</evidence>
<evidence type="ECO:0000256" key="3">
    <source>
        <dbReference type="ARBA" id="ARBA00022660"/>
    </source>
</evidence>
<reference evidence="9" key="1">
    <citation type="journal article" date="2019" name="Int. J. Syst. Evol. Microbiol.">
        <title>The Global Catalogue of Microorganisms (GCM) 10K type strain sequencing project: providing services to taxonomists for standard genome sequencing and annotation.</title>
        <authorList>
            <consortium name="The Broad Institute Genomics Platform"/>
            <consortium name="The Broad Institute Genome Sequencing Center for Infectious Disease"/>
            <person name="Wu L."/>
            <person name="Ma J."/>
        </authorList>
    </citation>
    <scope>NUCLEOTIDE SEQUENCE [LARGE SCALE GENOMIC DNA]</scope>
    <source>
        <strain evidence="9">KCTC 42473</strain>
    </source>
</reference>
<evidence type="ECO:0000256" key="2">
    <source>
        <dbReference type="ARBA" id="ARBA00022448"/>
    </source>
</evidence>
<sequence length="252" mass="27751">MMETIQVDRSTTMPVPQGWLANDNRQLLSTRRTIFPGDAIARIYRPSRSAMTSGRACTGKWRLVFEPRHAPFIEPLMGHTGSDDTLVQVELEFPTLEAAMGYAERQGLAYVVQTPPGQIRRDRPQDPGRTAARNNGSAQAFSDATLDRLGLGELQESYGRALDGAARRNDPRGSDGWAAPMDVVRDPAPTLEAKRSILMNWAWTEYLIDQAANDGTSARARASRLHEVEQALLALERGGQAQRNQSGPHMAA</sequence>
<keyword evidence="2" id="KW-0813">Transport</keyword>
<dbReference type="Pfam" id="PF04800">
    <property type="entry name" value="NDUS4"/>
    <property type="match status" value="1"/>
</dbReference>
<dbReference type="InterPro" id="IPR006885">
    <property type="entry name" value="NADH_UbQ_FeS_4_mit-like"/>
</dbReference>
<dbReference type="Gene3D" id="3.30.160.190">
    <property type="entry name" value="atu1810 like domain"/>
    <property type="match status" value="1"/>
</dbReference>
<feature type="region of interest" description="Disordered" evidence="7">
    <location>
        <begin position="115"/>
        <end position="139"/>
    </location>
</feature>
<evidence type="ECO:0000256" key="7">
    <source>
        <dbReference type="SAM" id="MobiDB-lite"/>
    </source>
</evidence>
<dbReference type="Proteomes" id="UP001595539">
    <property type="component" value="Unassembled WGS sequence"/>
</dbReference>
<feature type="region of interest" description="Disordered" evidence="7">
    <location>
        <begin position="162"/>
        <end position="181"/>
    </location>
</feature>
<comment type="caution">
    <text evidence="8">The sequence shown here is derived from an EMBL/GenBank/DDBJ whole genome shotgun (WGS) entry which is preliminary data.</text>
</comment>
<organism evidence="8 9">
    <name type="scientific">Paracoccus angustae</name>
    <dbReference type="NCBI Taxonomy" id="1671480"/>
    <lineage>
        <taxon>Bacteria</taxon>
        <taxon>Pseudomonadati</taxon>
        <taxon>Pseudomonadota</taxon>
        <taxon>Alphaproteobacteria</taxon>
        <taxon>Rhodobacterales</taxon>
        <taxon>Paracoccaceae</taxon>
        <taxon>Paracoccus</taxon>
    </lineage>
</organism>
<evidence type="ECO:0000256" key="4">
    <source>
        <dbReference type="ARBA" id="ARBA00022946"/>
    </source>
</evidence>
<proteinExistence type="predicted"/>
<gene>
    <name evidence="8" type="ORF">ACFOM8_07480</name>
</gene>